<evidence type="ECO:0000256" key="4">
    <source>
        <dbReference type="RuleBase" id="RU004106"/>
    </source>
</evidence>
<dbReference type="InterPro" id="IPR043132">
    <property type="entry name" value="BCAT-like_C"/>
</dbReference>
<evidence type="ECO:0000256" key="1">
    <source>
        <dbReference type="ARBA" id="ARBA00001933"/>
    </source>
</evidence>
<dbReference type="Gene3D" id="3.30.470.10">
    <property type="match status" value="1"/>
</dbReference>
<evidence type="ECO:0000256" key="5">
    <source>
        <dbReference type="RuleBase" id="RU004516"/>
    </source>
</evidence>
<dbReference type="InterPro" id="IPR043131">
    <property type="entry name" value="BCAT-like_N"/>
</dbReference>
<comment type="similarity">
    <text evidence="2 4">Belongs to the class-IV pyridoxal-phosphate-dependent aminotransferase family.</text>
</comment>
<keyword evidence="6" id="KW-0808">Transferase</keyword>
<dbReference type="InterPro" id="IPR036038">
    <property type="entry name" value="Aminotransferase-like"/>
</dbReference>
<dbReference type="PANTHER" id="PTHR42743">
    <property type="entry name" value="AMINO-ACID AMINOTRANSFERASE"/>
    <property type="match status" value="1"/>
</dbReference>
<dbReference type="PROSITE" id="PS00770">
    <property type="entry name" value="AA_TRANSFER_CLASS_4"/>
    <property type="match status" value="1"/>
</dbReference>
<evidence type="ECO:0000313" key="6">
    <source>
        <dbReference type="EMBL" id="MFC4767862.1"/>
    </source>
</evidence>
<organism evidence="6 7">
    <name type="scientific">Effusibacillus consociatus</name>
    <dbReference type="NCBI Taxonomy" id="1117041"/>
    <lineage>
        <taxon>Bacteria</taxon>
        <taxon>Bacillati</taxon>
        <taxon>Bacillota</taxon>
        <taxon>Bacilli</taxon>
        <taxon>Bacillales</taxon>
        <taxon>Alicyclobacillaceae</taxon>
        <taxon>Effusibacillus</taxon>
    </lineage>
</organism>
<proteinExistence type="inferred from homology"/>
<keyword evidence="7" id="KW-1185">Reference proteome</keyword>
<evidence type="ECO:0000256" key="2">
    <source>
        <dbReference type="ARBA" id="ARBA00009320"/>
    </source>
</evidence>
<name>A0ABV9Q5B1_9BACL</name>
<dbReference type="Proteomes" id="UP001596002">
    <property type="component" value="Unassembled WGS sequence"/>
</dbReference>
<dbReference type="Pfam" id="PF01063">
    <property type="entry name" value="Aminotran_4"/>
    <property type="match status" value="1"/>
</dbReference>
<dbReference type="InterPro" id="IPR001544">
    <property type="entry name" value="Aminotrans_IV"/>
</dbReference>
<dbReference type="RefSeq" id="WP_380025783.1">
    <property type="nucleotide sequence ID" value="NZ_JBHSHC010000092.1"/>
</dbReference>
<dbReference type="InterPro" id="IPR050571">
    <property type="entry name" value="Class-IV_PLP-Dep_Aminotrnsfr"/>
</dbReference>
<dbReference type="Gene3D" id="3.20.10.10">
    <property type="entry name" value="D-amino Acid Aminotransferase, subunit A, domain 2"/>
    <property type="match status" value="1"/>
</dbReference>
<evidence type="ECO:0000256" key="3">
    <source>
        <dbReference type="ARBA" id="ARBA00022898"/>
    </source>
</evidence>
<accession>A0ABV9Q5B1</accession>
<dbReference type="SUPFAM" id="SSF56752">
    <property type="entry name" value="D-aminoacid aminotransferase-like PLP-dependent enzymes"/>
    <property type="match status" value="1"/>
</dbReference>
<keyword evidence="3 5" id="KW-0663">Pyridoxal phosphate</keyword>
<keyword evidence="6" id="KW-0032">Aminotransferase</keyword>
<reference evidence="7" key="1">
    <citation type="journal article" date="2019" name="Int. J. Syst. Evol. Microbiol.">
        <title>The Global Catalogue of Microorganisms (GCM) 10K type strain sequencing project: providing services to taxonomists for standard genome sequencing and annotation.</title>
        <authorList>
            <consortium name="The Broad Institute Genomics Platform"/>
            <consortium name="The Broad Institute Genome Sequencing Center for Infectious Disease"/>
            <person name="Wu L."/>
            <person name="Ma J."/>
        </authorList>
    </citation>
    <scope>NUCLEOTIDE SEQUENCE [LARGE SCALE GENOMIC DNA]</scope>
    <source>
        <strain evidence="7">WYCCWR 12678</strain>
    </source>
</reference>
<sequence length="288" mass="32060">MTNSTMKVWLNGRILPADEARLSVFDHGFLYGHGVFETMRAYSGRIFLLREHLERLRSSASLLRIPLELADSDIEEAINALLEANRLADAYVRLTVSRGPGPMGIRGSFGAPTVLIFAKELQLPSQEDYQRGRDLCVLHTRRNTPETGTRIKSLNYLNSLMGAWELEERGFAEGMMLDCDGHVTEGTVSNLFFVDRDSSGAERLLTPTLDTGILPGVTRAFVVRLAQNLGIPVQEERFGLERLSQCAEGFTTNSVAEIVPIRSVENHLFQMCPGPVTQQLMEEYANGI</sequence>
<protein>
    <submittedName>
        <fullName evidence="6">Aminotransferase class IV</fullName>
    </submittedName>
</protein>
<gene>
    <name evidence="6" type="ORF">ACFO8Q_10905</name>
</gene>
<dbReference type="GO" id="GO:0008483">
    <property type="term" value="F:transaminase activity"/>
    <property type="evidence" value="ECO:0007669"/>
    <property type="project" value="UniProtKB-KW"/>
</dbReference>
<comment type="caution">
    <text evidence="6">The sequence shown here is derived from an EMBL/GenBank/DDBJ whole genome shotgun (WGS) entry which is preliminary data.</text>
</comment>
<comment type="cofactor">
    <cofactor evidence="1 5">
        <name>pyridoxal 5'-phosphate</name>
        <dbReference type="ChEBI" id="CHEBI:597326"/>
    </cofactor>
</comment>
<dbReference type="InterPro" id="IPR018300">
    <property type="entry name" value="Aminotrans_IV_CS"/>
</dbReference>
<evidence type="ECO:0000313" key="7">
    <source>
        <dbReference type="Proteomes" id="UP001596002"/>
    </source>
</evidence>
<dbReference type="PANTHER" id="PTHR42743:SF11">
    <property type="entry name" value="AMINODEOXYCHORISMATE LYASE"/>
    <property type="match status" value="1"/>
</dbReference>
<dbReference type="EMBL" id="JBHSHC010000092">
    <property type="protein sequence ID" value="MFC4767862.1"/>
    <property type="molecule type" value="Genomic_DNA"/>
</dbReference>